<dbReference type="Proteomes" id="UP000799118">
    <property type="component" value="Unassembled WGS sequence"/>
</dbReference>
<proteinExistence type="predicted"/>
<dbReference type="PROSITE" id="PS00344">
    <property type="entry name" value="GATA_ZN_FINGER_1"/>
    <property type="match status" value="1"/>
</dbReference>
<dbReference type="AlphaFoldDB" id="A0A6A4GQV4"/>
<feature type="region of interest" description="Disordered" evidence="7">
    <location>
        <begin position="220"/>
        <end position="240"/>
    </location>
</feature>
<dbReference type="PANTHER" id="PTHR10071:SF281">
    <property type="entry name" value="BOX A-BINDING FACTOR-RELATED"/>
    <property type="match status" value="1"/>
</dbReference>
<gene>
    <name evidence="9" type="ORF">BT96DRAFT_867226</name>
</gene>
<feature type="region of interest" description="Disordered" evidence="7">
    <location>
        <begin position="271"/>
        <end position="292"/>
    </location>
</feature>
<dbReference type="Pfam" id="PF00320">
    <property type="entry name" value="GATA"/>
    <property type="match status" value="2"/>
</dbReference>
<name>A0A6A4GQV4_9AGAR</name>
<evidence type="ECO:0000256" key="7">
    <source>
        <dbReference type="SAM" id="MobiDB-lite"/>
    </source>
</evidence>
<evidence type="ECO:0000259" key="8">
    <source>
        <dbReference type="PROSITE" id="PS50114"/>
    </source>
</evidence>
<evidence type="ECO:0000313" key="10">
    <source>
        <dbReference type="Proteomes" id="UP000799118"/>
    </source>
</evidence>
<evidence type="ECO:0000256" key="3">
    <source>
        <dbReference type="ARBA" id="ARBA00022771"/>
    </source>
</evidence>
<comment type="subcellular location">
    <subcellularLocation>
        <location evidence="1">Nucleus</location>
    </subcellularLocation>
</comment>
<dbReference type="EMBL" id="ML769782">
    <property type="protein sequence ID" value="KAE9387753.1"/>
    <property type="molecule type" value="Genomic_DNA"/>
</dbReference>
<dbReference type="PRINTS" id="PR00619">
    <property type="entry name" value="GATAZNFINGER"/>
</dbReference>
<evidence type="ECO:0000256" key="6">
    <source>
        <dbReference type="PROSITE-ProRule" id="PRU00094"/>
    </source>
</evidence>
<dbReference type="SMART" id="SM00401">
    <property type="entry name" value="ZnF_GATA"/>
    <property type="match status" value="2"/>
</dbReference>
<dbReference type="OrthoDB" id="515401at2759"/>
<keyword evidence="2" id="KW-0479">Metal-binding</keyword>
<dbReference type="PROSITE" id="PS50114">
    <property type="entry name" value="GATA_ZN_FINGER_2"/>
    <property type="match status" value="2"/>
</dbReference>
<evidence type="ECO:0000256" key="4">
    <source>
        <dbReference type="ARBA" id="ARBA00022833"/>
    </source>
</evidence>
<organism evidence="9 10">
    <name type="scientific">Gymnopus androsaceus JB14</name>
    <dbReference type="NCBI Taxonomy" id="1447944"/>
    <lineage>
        <taxon>Eukaryota</taxon>
        <taxon>Fungi</taxon>
        <taxon>Dikarya</taxon>
        <taxon>Basidiomycota</taxon>
        <taxon>Agaricomycotina</taxon>
        <taxon>Agaricomycetes</taxon>
        <taxon>Agaricomycetidae</taxon>
        <taxon>Agaricales</taxon>
        <taxon>Marasmiineae</taxon>
        <taxon>Omphalotaceae</taxon>
        <taxon>Gymnopus</taxon>
    </lineage>
</organism>
<feature type="domain" description="GATA-type" evidence="8">
    <location>
        <begin position="230"/>
        <end position="283"/>
    </location>
</feature>
<reference evidence="9" key="1">
    <citation type="journal article" date="2019" name="Environ. Microbiol.">
        <title>Fungal ecological strategies reflected in gene transcription - a case study of two litter decomposers.</title>
        <authorList>
            <person name="Barbi F."/>
            <person name="Kohler A."/>
            <person name="Barry K."/>
            <person name="Baskaran P."/>
            <person name="Daum C."/>
            <person name="Fauchery L."/>
            <person name="Ihrmark K."/>
            <person name="Kuo A."/>
            <person name="LaButti K."/>
            <person name="Lipzen A."/>
            <person name="Morin E."/>
            <person name="Grigoriev I.V."/>
            <person name="Henrissat B."/>
            <person name="Lindahl B."/>
            <person name="Martin F."/>
        </authorList>
    </citation>
    <scope>NUCLEOTIDE SEQUENCE</scope>
    <source>
        <strain evidence="9">JB14</strain>
    </source>
</reference>
<dbReference type="GO" id="GO:0000981">
    <property type="term" value="F:DNA-binding transcription factor activity, RNA polymerase II-specific"/>
    <property type="evidence" value="ECO:0007669"/>
    <property type="project" value="TreeGrafter"/>
</dbReference>
<evidence type="ECO:0000313" key="9">
    <source>
        <dbReference type="EMBL" id="KAE9387753.1"/>
    </source>
</evidence>
<sequence>MFAFDLDFTGQLQLQAHPRSYSSASSSQSSSASWIYASSSQNGALEYGESSQRHSRPWLEDSVADQGSLSFPRSVTPFHSSRSNTDLQQLPIYNSSLDVWTTSQLPSHWPESDTSWSNTYETKPIIHHCLPTGSCSPFSTISPPSASPPPIQQATDPDIVKAVQSVGTNRPRKMCSHCHTTSTPLWRREPSTLRTLCNACGLYLQQRSKLRPQELINAGLDDESESSEQDSTGPECSHCHTRNTSVWRRSKTGTQLCNACGVYARLRGKDRPLSLKQSKIKHRTRHSKRSGK</sequence>
<dbReference type="SUPFAM" id="SSF57716">
    <property type="entry name" value="Glucocorticoid receptor-like (DNA-binding domain)"/>
    <property type="match status" value="2"/>
</dbReference>
<keyword evidence="3 6" id="KW-0863">Zinc-finger</keyword>
<dbReference type="CDD" id="cd00202">
    <property type="entry name" value="ZnF_GATA"/>
    <property type="match status" value="2"/>
</dbReference>
<dbReference type="InterPro" id="IPR000679">
    <property type="entry name" value="Znf_GATA"/>
</dbReference>
<feature type="compositionally biased region" description="Basic residues" evidence="7">
    <location>
        <begin position="278"/>
        <end position="292"/>
    </location>
</feature>
<evidence type="ECO:0000256" key="1">
    <source>
        <dbReference type="ARBA" id="ARBA00004123"/>
    </source>
</evidence>
<protein>
    <submittedName>
        <fullName evidence="9">Glucocorticoid receptor-like (DNA-binding domain)</fullName>
    </submittedName>
</protein>
<feature type="domain" description="GATA-type" evidence="8">
    <location>
        <begin position="169"/>
        <end position="212"/>
    </location>
</feature>
<dbReference type="InterPro" id="IPR013088">
    <property type="entry name" value="Znf_NHR/GATA"/>
</dbReference>
<keyword evidence="9" id="KW-0675">Receptor</keyword>
<keyword evidence="4" id="KW-0862">Zinc</keyword>
<dbReference type="GO" id="GO:0008270">
    <property type="term" value="F:zinc ion binding"/>
    <property type="evidence" value="ECO:0007669"/>
    <property type="project" value="UniProtKB-KW"/>
</dbReference>
<keyword evidence="5" id="KW-0539">Nucleus</keyword>
<dbReference type="GO" id="GO:0005634">
    <property type="term" value="C:nucleus"/>
    <property type="evidence" value="ECO:0007669"/>
    <property type="project" value="UniProtKB-SubCell"/>
</dbReference>
<dbReference type="PANTHER" id="PTHR10071">
    <property type="entry name" value="TRANSCRIPTION FACTOR GATA FAMILY MEMBER"/>
    <property type="match status" value="1"/>
</dbReference>
<dbReference type="GO" id="GO:0000978">
    <property type="term" value="F:RNA polymerase II cis-regulatory region sequence-specific DNA binding"/>
    <property type="evidence" value="ECO:0007669"/>
    <property type="project" value="TreeGrafter"/>
</dbReference>
<evidence type="ECO:0000256" key="2">
    <source>
        <dbReference type="ARBA" id="ARBA00022723"/>
    </source>
</evidence>
<evidence type="ECO:0000256" key="5">
    <source>
        <dbReference type="ARBA" id="ARBA00023242"/>
    </source>
</evidence>
<keyword evidence="10" id="KW-1185">Reference proteome</keyword>
<accession>A0A6A4GQV4</accession>
<dbReference type="GO" id="GO:0045944">
    <property type="term" value="P:positive regulation of transcription by RNA polymerase II"/>
    <property type="evidence" value="ECO:0007669"/>
    <property type="project" value="TreeGrafter"/>
</dbReference>
<dbReference type="GO" id="GO:0000122">
    <property type="term" value="P:negative regulation of transcription by RNA polymerase II"/>
    <property type="evidence" value="ECO:0007669"/>
    <property type="project" value="TreeGrafter"/>
</dbReference>
<dbReference type="Gene3D" id="3.30.50.10">
    <property type="entry name" value="Erythroid Transcription Factor GATA-1, subunit A"/>
    <property type="match status" value="2"/>
</dbReference>
<dbReference type="InterPro" id="IPR039355">
    <property type="entry name" value="Transcription_factor_GATA"/>
</dbReference>